<sequence length="285" mass="29217">MHHDAGVSDSGDRRDGAALRPRPVIGILHPGAMGAAIGSALKPVAGAVIWAAAERSQATSKRAELADLVGVPDLAELARRADLIISICPPHAARDVAGQVAAALAGRTDRPIFVDANAVAPGTMRDIGALLGEQHVVDGAVIGPPAWEPGRTVLWLSGRAADEVGGLFAGSPFDARTLGPELGTASGLKACFALQSKALPAIWLEIDAVARVLGVAAELRSELARAGVDLPGELDAVRERAGGKAWRWAGEMDEAADAVAALGLPEGFSRAAAQIYRRAAEGTLP</sequence>
<dbReference type="Pfam" id="PF09130">
    <property type="entry name" value="DUF1932"/>
    <property type="match status" value="1"/>
</dbReference>
<dbReference type="InterPro" id="IPR015814">
    <property type="entry name" value="Pgluconate_DH_NAD-bd_C"/>
</dbReference>
<dbReference type="Proteomes" id="UP000586918">
    <property type="component" value="Unassembled WGS sequence"/>
</dbReference>
<feature type="domain" description="Phosphogluconate dehydrogenase NAD-binding putative C-terminal" evidence="1">
    <location>
        <begin position="210"/>
        <end position="278"/>
    </location>
</feature>
<gene>
    <name evidence="2" type="ORF">HF519_17565</name>
</gene>
<protein>
    <submittedName>
        <fullName evidence="2">DUF1932 domain-containing protein</fullName>
    </submittedName>
</protein>
<organism evidence="2 3">
    <name type="scientific">Pseudonocardia bannensis</name>
    <dbReference type="NCBI Taxonomy" id="630973"/>
    <lineage>
        <taxon>Bacteria</taxon>
        <taxon>Bacillati</taxon>
        <taxon>Actinomycetota</taxon>
        <taxon>Actinomycetes</taxon>
        <taxon>Pseudonocardiales</taxon>
        <taxon>Pseudonocardiaceae</taxon>
        <taxon>Pseudonocardia</taxon>
    </lineage>
</organism>
<comment type="caution">
    <text evidence="2">The sequence shown here is derived from an EMBL/GenBank/DDBJ whole genome shotgun (WGS) entry which is preliminary data.</text>
</comment>
<dbReference type="SUPFAM" id="SSF51735">
    <property type="entry name" value="NAD(P)-binding Rossmann-fold domains"/>
    <property type="match status" value="1"/>
</dbReference>
<dbReference type="Gene3D" id="1.10.1040.10">
    <property type="entry name" value="N-(1-d-carboxylethyl)-l-norvaline Dehydrogenase, domain 2"/>
    <property type="match status" value="1"/>
</dbReference>
<dbReference type="InterPro" id="IPR036291">
    <property type="entry name" value="NAD(P)-bd_dom_sf"/>
</dbReference>
<evidence type="ECO:0000259" key="1">
    <source>
        <dbReference type="Pfam" id="PF09130"/>
    </source>
</evidence>
<dbReference type="AlphaFoldDB" id="A0A848DKX9"/>
<accession>A0A848DKX9</accession>
<dbReference type="Gene3D" id="3.40.50.720">
    <property type="entry name" value="NAD(P)-binding Rossmann-like Domain"/>
    <property type="match status" value="1"/>
</dbReference>
<name>A0A848DKX9_9PSEU</name>
<evidence type="ECO:0000313" key="3">
    <source>
        <dbReference type="Proteomes" id="UP000586918"/>
    </source>
</evidence>
<dbReference type="SUPFAM" id="SSF48179">
    <property type="entry name" value="6-phosphogluconate dehydrogenase C-terminal domain-like"/>
    <property type="match status" value="1"/>
</dbReference>
<reference evidence="2 3" key="1">
    <citation type="submission" date="2020-04" db="EMBL/GenBank/DDBJ databases">
        <authorList>
            <person name="Klaysubun C."/>
            <person name="Duangmal K."/>
            <person name="Lipun K."/>
        </authorList>
    </citation>
    <scope>NUCLEOTIDE SEQUENCE [LARGE SCALE GENOMIC DNA]</scope>
    <source>
        <strain evidence="2 3">DSM 45300</strain>
    </source>
</reference>
<dbReference type="EMBL" id="JAAXKZ010000065">
    <property type="protein sequence ID" value="NMH93348.1"/>
    <property type="molecule type" value="Genomic_DNA"/>
</dbReference>
<dbReference type="InterPro" id="IPR013328">
    <property type="entry name" value="6PGD_dom2"/>
</dbReference>
<keyword evidence="3" id="KW-1185">Reference proteome</keyword>
<dbReference type="InterPro" id="IPR008927">
    <property type="entry name" value="6-PGluconate_DH-like_C_sf"/>
</dbReference>
<proteinExistence type="predicted"/>
<evidence type="ECO:0000313" key="2">
    <source>
        <dbReference type="EMBL" id="NMH93348.1"/>
    </source>
</evidence>